<proteinExistence type="predicted"/>
<dbReference type="EMBL" id="CAKKNE010000001">
    <property type="protein sequence ID" value="CAH0365442.1"/>
    <property type="molecule type" value="Genomic_DNA"/>
</dbReference>
<dbReference type="Proteomes" id="UP000789595">
    <property type="component" value="Unassembled WGS sequence"/>
</dbReference>
<keyword evidence="3" id="KW-1185">Reference proteome</keyword>
<evidence type="ECO:0000313" key="2">
    <source>
        <dbReference type="EMBL" id="CAH0365442.1"/>
    </source>
</evidence>
<feature type="chain" id="PRO_5035240395" evidence="1">
    <location>
        <begin position="17"/>
        <end position="234"/>
    </location>
</feature>
<dbReference type="InterPro" id="IPR028978">
    <property type="entry name" value="Chorismate_lyase_/UTRA_dom_sf"/>
</dbReference>
<dbReference type="Gene3D" id="3.40.1410.10">
    <property type="entry name" value="Chorismate lyase-like"/>
    <property type="match status" value="1"/>
</dbReference>
<evidence type="ECO:0000256" key="1">
    <source>
        <dbReference type="SAM" id="SignalP"/>
    </source>
</evidence>
<comment type="caution">
    <text evidence="2">The sequence shown here is derived from an EMBL/GenBank/DDBJ whole genome shotgun (WGS) entry which is preliminary data.</text>
</comment>
<keyword evidence="1" id="KW-0732">Signal</keyword>
<dbReference type="OrthoDB" id="5673at2759"/>
<dbReference type="SUPFAM" id="SSF64288">
    <property type="entry name" value="Chorismate lyase-like"/>
    <property type="match status" value="1"/>
</dbReference>
<accession>A0A8J2S699</accession>
<reference evidence="2" key="1">
    <citation type="submission" date="2021-11" db="EMBL/GenBank/DDBJ databases">
        <authorList>
            <consortium name="Genoscope - CEA"/>
            <person name="William W."/>
        </authorList>
    </citation>
    <scope>NUCLEOTIDE SEQUENCE</scope>
</reference>
<organism evidence="2 3">
    <name type="scientific">Pelagomonas calceolata</name>
    <dbReference type="NCBI Taxonomy" id="35677"/>
    <lineage>
        <taxon>Eukaryota</taxon>
        <taxon>Sar</taxon>
        <taxon>Stramenopiles</taxon>
        <taxon>Ochrophyta</taxon>
        <taxon>Pelagophyceae</taxon>
        <taxon>Pelagomonadales</taxon>
        <taxon>Pelagomonadaceae</taxon>
        <taxon>Pelagomonas</taxon>
    </lineage>
</organism>
<dbReference type="AlphaFoldDB" id="A0A8J2S699"/>
<name>A0A8J2S699_9STRA</name>
<protein>
    <submittedName>
        <fullName evidence="2">Uncharacterized protein</fullName>
    </submittedName>
</protein>
<gene>
    <name evidence="2" type="ORF">PECAL_1P18820</name>
</gene>
<sequence>MANQFLLVLAAAGALQKPQTPPRRPALKAVDDPALNSLSNEPLTHSVLAHDDGAEHLGDVGGAHLDTDLSFFAKSRIAFTPAQRVALTANGNLQRVLSAYHNERVTIRVLSHERESLGLWRRRVVLELADRPACVARSSVVARTRTAIEEASKGGGLGQLFSELGGKQEFSLLEVARAEATFSRVYVLSNAHLVCHIEEVMPLNLFEDAFLDGPAWDPTGVFLDGERGGFASSR</sequence>
<evidence type="ECO:0000313" key="3">
    <source>
        <dbReference type="Proteomes" id="UP000789595"/>
    </source>
</evidence>
<feature type="signal peptide" evidence="1">
    <location>
        <begin position="1"/>
        <end position="16"/>
    </location>
</feature>